<protein>
    <recommendedName>
        <fullName evidence="3">SMI1/KNR4 family protein</fullName>
    </recommendedName>
</protein>
<proteinExistence type="predicted"/>
<evidence type="ECO:0000313" key="2">
    <source>
        <dbReference type="Proteomes" id="UP001385809"/>
    </source>
</evidence>
<gene>
    <name evidence="1" type="ORF">WCD74_15375</name>
</gene>
<reference evidence="1 2" key="1">
    <citation type="submission" date="2024-03" db="EMBL/GenBank/DDBJ databases">
        <title>Actinomycetospora sp. OC33-EN08, a novel actinomycete isolated from wild orchid (Aerides multiflora).</title>
        <authorList>
            <person name="Suriyachadkun C."/>
        </authorList>
    </citation>
    <scope>NUCLEOTIDE SEQUENCE [LARGE SCALE GENOMIC DNA]</scope>
    <source>
        <strain evidence="1 2">OC33-EN08</strain>
    </source>
</reference>
<dbReference type="EMBL" id="JBBEGN010000007">
    <property type="protein sequence ID" value="MEJ2869154.1"/>
    <property type="molecule type" value="Genomic_DNA"/>
</dbReference>
<keyword evidence="2" id="KW-1185">Reference proteome</keyword>
<organism evidence="1 2">
    <name type="scientific">Actinomycetospora aurantiaca</name>
    <dbReference type="NCBI Taxonomy" id="3129233"/>
    <lineage>
        <taxon>Bacteria</taxon>
        <taxon>Bacillati</taxon>
        <taxon>Actinomycetota</taxon>
        <taxon>Actinomycetes</taxon>
        <taxon>Pseudonocardiales</taxon>
        <taxon>Pseudonocardiaceae</taxon>
        <taxon>Actinomycetospora</taxon>
    </lineage>
</organism>
<sequence>MTDLTDVVRRILDGDPATPAPEADRAVFAERAHAAGVPGPVVDELLALYAVHDGLTDETGLGFHPCADAVIFEWWPDGGLWLGQRHLHTVRWTPTHGFSTGDASDVSFGPGDEFASLLELLEAAADA</sequence>
<comment type="caution">
    <text evidence="1">The sequence shown here is derived from an EMBL/GenBank/DDBJ whole genome shotgun (WGS) entry which is preliminary data.</text>
</comment>
<accession>A0ABU8MPA6</accession>
<evidence type="ECO:0008006" key="3">
    <source>
        <dbReference type="Google" id="ProtNLM"/>
    </source>
</evidence>
<dbReference type="RefSeq" id="WP_337695736.1">
    <property type="nucleotide sequence ID" value="NZ_JBBEGN010000007.1"/>
</dbReference>
<evidence type="ECO:0000313" key="1">
    <source>
        <dbReference type="EMBL" id="MEJ2869154.1"/>
    </source>
</evidence>
<dbReference type="Proteomes" id="UP001385809">
    <property type="component" value="Unassembled WGS sequence"/>
</dbReference>
<name>A0ABU8MPA6_9PSEU</name>